<gene>
    <name evidence="2" type="ORF">ELS19_20110</name>
</gene>
<dbReference type="Proteomes" id="UP000294028">
    <property type="component" value="Unassembled WGS sequence"/>
</dbReference>
<feature type="region of interest" description="Disordered" evidence="1">
    <location>
        <begin position="69"/>
        <end position="93"/>
    </location>
</feature>
<evidence type="ECO:0000313" key="2">
    <source>
        <dbReference type="EMBL" id="RYJ07735.1"/>
    </source>
</evidence>
<reference evidence="2 3" key="1">
    <citation type="submission" date="2018-12" db="EMBL/GenBank/DDBJ databases">
        <title>Genome analysis provides insights into bioremediation potentialities of Halogeometricum borinquense strain N11.</title>
        <authorList>
            <person name="Najjari A."/>
            <person name="Youssef N."/>
            <person name="Fhoula I."/>
            <person name="Ben Dhia O."/>
            <person name="Mahjoubi M."/>
            <person name="Ouzari H.I."/>
            <person name="Cherif A."/>
        </authorList>
    </citation>
    <scope>NUCLEOTIDE SEQUENCE [LARGE SCALE GENOMIC DNA]</scope>
    <source>
        <strain evidence="2 3">N11</strain>
    </source>
</reference>
<name>A0A482T593_9EURY</name>
<protein>
    <submittedName>
        <fullName evidence="2">Uncharacterized protein</fullName>
    </submittedName>
</protein>
<sequence length="93" mass="9727">MADDSVSDDWVGQSADDVFAEIPVEASVRVERVFVAERLDDDSAVGNDTLSDARAFTLGVGISPSPPDTFGRRAVSASDAPGWGTVSLSDAPR</sequence>
<comment type="caution">
    <text evidence="2">The sequence shown here is derived from an EMBL/GenBank/DDBJ whole genome shotgun (WGS) entry which is preliminary data.</text>
</comment>
<dbReference type="RefSeq" id="WP_129786882.1">
    <property type="nucleotide sequence ID" value="NZ_RZHH01000012.1"/>
</dbReference>
<proteinExistence type="predicted"/>
<evidence type="ECO:0000256" key="1">
    <source>
        <dbReference type="SAM" id="MobiDB-lite"/>
    </source>
</evidence>
<organism evidence="2 3">
    <name type="scientific">Halogeometricum borinquense</name>
    <dbReference type="NCBI Taxonomy" id="60847"/>
    <lineage>
        <taxon>Archaea</taxon>
        <taxon>Methanobacteriati</taxon>
        <taxon>Methanobacteriota</taxon>
        <taxon>Stenosarchaea group</taxon>
        <taxon>Halobacteria</taxon>
        <taxon>Halobacteriales</taxon>
        <taxon>Haloferacaceae</taxon>
        <taxon>Halogeometricum</taxon>
    </lineage>
</organism>
<dbReference type="AlphaFoldDB" id="A0A482T593"/>
<dbReference type="EMBL" id="RZHH01000012">
    <property type="protein sequence ID" value="RYJ07735.1"/>
    <property type="molecule type" value="Genomic_DNA"/>
</dbReference>
<accession>A0A482T593</accession>
<evidence type="ECO:0000313" key="3">
    <source>
        <dbReference type="Proteomes" id="UP000294028"/>
    </source>
</evidence>